<dbReference type="Proteomes" id="UP000252770">
    <property type="component" value="Unassembled WGS sequence"/>
</dbReference>
<dbReference type="Pfam" id="PF00583">
    <property type="entry name" value="Acetyltransf_1"/>
    <property type="match status" value="1"/>
</dbReference>
<feature type="region of interest" description="Disordered" evidence="1">
    <location>
        <begin position="35"/>
        <end position="77"/>
    </location>
</feature>
<evidence type="ECO:0000313" key="3">
    <source>
        <dbReference type="EMBL" id="RCK69944.1"/>
    </source>
</evidence>
<evidence type="ECO:0000259" key="2">
    <source>
        <dbReference type="PROSITE" id="PS51186"/>
    </source>
</evidence>
<dbReference type="PROSITE" id="PS51186">
    <property type="entry name" value="GNAT"/>
    <property type="match status" value="1"/>
</dbReference>
<evidence type="ECO:0000313" key="4">
    <source>
        <dbReference type="Proteomes" id="UP000252770"/>
    </source>
</evidence>
<dbReference type="GO" id="GO:0016747">
    <property type="term" value="F:acyltransferase activity, transferring groups other than amino-acyl groups"/>
    <property type="evidence" value="ECO:0007669"/>
    <property type="project" value="InterPro"/>
</dbReference>
<organism evidence="3 4">
    <name type="scientific">Desertihabitans brevis</name>
    <dbReference type="NCBI Taxonomy" id="2268447"/>
    <lineage>
        <taxon>Bacteria</taxon>
        <taxon>Bacillati</taxon>
        <taxon>Actinomycetota</taxon>
        <taxon>Actinomycetes</taxon>
        <taxon>Propionibacteriales</taxon>
        <taxon>Propionibacteriaceae</taxon>
        <taxon>Desertihabitans</taxon>
    </lineage>
</organism>
<accession>A0A367YVP4</accession>
<gene>
    <name evidence="3" type="ORF">DT076_07985</name>
</gene>
<comment type="caution">
    <text evidence="3">The sequence shown here is derived from an EMBL/GenBank/DDBJ whole genome shotgun (WGS) entry which is preliminary data.</text>
</comment>
<keyword evidence="4" id="KW-1185">Reference proteome</keyword>
<reference evidence="3 4" key="1">
    <citation type="submission" date="2018-07" db="EMBL/GenBank/DDBJ databases">
        <title>Desertimonas flava gen. nov. sp. nov.</title>
        <authorList>
            <person name="Liu S."/>
        </authorList>
    </citation>
    <scope>NUCLEOTIDE SEQUENCE [LARGE SCALE GENOMIC DNA]</scope>
    <source>
        <strain evidence="3 4">16Sb5-5</strain>
    </source>
</reference>
<dbReference type="Gene3D" id="3.40.630.30">
    <property type="match status" value="1"/>
</dbReference>
<dbReference type="AlphaFoldDB" id="A0A367YVP4"/>
<evidence type="ECO:0000256" key="1">
    <source>
        <dbReference type="SAM" id="MobiDB-lite"/>
    </source>
</evidence>
<name>A0A367YVP4_9ACTN</name>
<proteinExistence type="predicted"/>
<sequence length="193" mass="20802">MTPQTGRWRIDVPTPADAGEWVEVHLQALAETYPQLPPGFVGQRRTAPRPAGGRPAGRARRPRSGPPPGGPHDDGQVVGIARSTSGGEEWERRLLSSYPDADALGLRRPPGMLQLSSLYTLAAVHGGGAGAALADALLGEHPCYLWIMTGNPRAEAFYRRRGFARVSANVPSGPTWYGWPMFQMAREGSPLSR</sequence>
<feature type="domain" description="N-acetyltransferase" evidence="2">
    <location>
        <begin position="8"/>
        <end position="189"/>
    </location>
</feature>
<dbReference type="RefSeq" id="WP_114126130.1">
    <property type="nucleotide sequence ID" value="NZ_QOUI01000004.1"/>
</dbReference>
<feature type="compositionally biased region" description="Low complexity" evidence="1">
    <location>
        <begin position="44"/>
        <end position="53"/>
    </location>
</feature>
<dbReference type="EMBL" id="QOUI01000004">
    <property type="protein sequence ID" value="RCK69944.1"/>
    <property type="molecule type" value="Genomic_DNA"/>
</dbReference>
<protein>
    <recommendedName>
        <fullName evidence="2">N-acetyltransferase domain-containing protein</fullName>
    </recommendedName>
</protein>
<dbReference type="InterPro" id="IPR000182">
    <property type="entry name" value="GNAT_dom"/>
</dbReference>
<dbReference type="SUPFAM" id="SSF55729">
    <property type="entry name" value="Acyl-CoA N-acyltransferases (Nat)"/>
    <property type="match status" value="1"/>
</dbReference>
<dbReference type="InterPro" id="IPR016181">
    <property type="entry name" value="Acyl_CoA_acyltransferase"/>
</dbReference>